<proteinExistence type="predicted"/>
<protein>
    <submittedName>
        <fullName evidence="2">Autotransporter domain-containing protein</fullName>
    </submittedName>
</protein>
<dbReference type="SUPFAM" id="SSF103515">
    <property type="entry name" value="Autotransporter"/>
    <property type="match status" value="1"/>
</dbReference>
<sequence>MKINKFKLFISASIVALSGMMLENTHSLQAQEYSFGTVGYIDGGKPSSNENYNKWLSPDGTIIIGTSSNPSGHSEAYRWTLSNGIQGLGFLGSPDGQYYFSEAVYGSKDGSVLVGRSSSTSLMVEAFRWTETTGMQSLGVLGGSTSRFSTAYWTSNDGSVVIGQSSNNDNFSEAFRWTQVTGMQGLGFLPGVNGTISYSSLAKSGSADGSVIVGTSGSRTADNTFYEEAFRWTAETGMQGIGILGSDRATSSSSAYKTNHDGSVIIGVAKNDLGIIEAFRWTAEAGIHGLGALTDMNNISGIASEPLDLSKDGSVVVGYSKNSSDFNEAFRWSVTDGMQNLGFINGGGATPISAASAVSGDGQVVVGVSTNPDAIFMQSAFRWTPETGMQSIPAILATHGIETGSLELIQATQISEDGQVIVGMGYDAAFNLETWIVRIPHESAIDGGSPPIDPTEPGTTVPDIDTGLPELPKSPDIGFISPSEAHATISNTAVKVLQVQNLPSATLADMRFAATEQCAPWENSDKRFCAFITGSGALWSNNGDYGNGNLFRGSAGISMNLLPGFSIGTAFTAGTGEYDLRLGGKNKISSYGVSLFATYAPAKTGLQLMGAVTTSWHDMDISRSYMNGSRATVLSKGSADGQSWGALGRIGWRFTALDRTWVMPYAEIEWTRSKIGGYQEEGGPFPFIFEGQTARELVSRFGIEFRHEFSDRFEIFGQAAWAYRLSGHANALKGVMVEKFNLSSGAISLPKKSWAELALGASWKITPDTRLSGSVSTAIGKSNRPDATVRIGVSTDF</sequence>
<evidence type="ECO:0000313" key="2">
    <source>
        <dbReference type="EMBL" id="MEN3931732.1"/>
    </source>
</evidence>
<dbReference type="Pfam" id="PF03797">
    <property type="entry name" value="Autotransporter"/>
    <property type="match status" value="1"/>
</dbReference>
<keyword evidence="3" id="KW-1185">Reference proteome</keyword>
<name>A0ABV0BPM5_9HYPH</name>
<reference evidence="2 3" key="1">
    <citation type="submission" date="2024-04" db="EMBL/GenBank/DDBJ databases">
        <title>A novel species isolated from cricket.</title>
        <authorList>
            <person name="Wang H.-C."/>
        </authorList>
    </citation>
    <scope>NUCLEOTIDE SEQUENCE [LARGE SCALE GENOMIC DNA]</scope>
    <source>
        <strain evidence="2 3">WL0021</strain>
    </source>
</reference>
<dbReference type="PROSITE" id="PS51208">
    <property type="entry name" value="AUTOTRANSPORTER"/>
    <property type="match status" value="1"/>
</dbReference>
<dbReference type="InterPro" id="IPR036709">
    <property type="entry name" value="Autotransporte_beta_dom_sf"/>
</dbReference>
<accession>A0ABV0BPM5</accession>
<dbReference type="EMBL" id="JBBYXI010000005">
    <property type="protein sequence ID" value="MEN3931732.1"/>
    <property type="molecule type" value="Genomic_DNA"/>
</dbReference>
<dbReference type="SMART" id="SM00869">
    <property type="entry name" value="Autotransporter"/>
    <property type="match status" value="1"/>
</dbReference>
<evidence type="ECO:0000259" key="1">
    <source>
        <dbReference type="PROSITE" id="PS51208"/>
    </source>
</evidence>
<feature type="domain" description="Autotransporter" evidence="1">
    <location>
        <begin position="520"/>
        <end position="797"/>
    </location>
</feature>
<dbReference type="Proteomes" id="UP001418637">
    <property type="component" value="Unassembled WGS sequence"/>
</dbReference>
<evidence type="ECO:0000313" key="3">
    <source>
        <dbReference type="Proteomes" id="UP001418637"/>
    </source>
</evidence>
<organism evidence="2 3">
    <name type="scientific">Hohaiivirga grylli</name>
    <dbReference type="NCBI Taxonomy" id="3133970"/>
    <lineage>
        <taxon>Bacteria</taxon>
        <taxon>Pseudomonadati</taxon>
        <taxon>Pseudomonadota</taxon>
        <taxon>Alphaproteobacteria</taxon>
        <taxon>Hyphomicrobiales</taxon>
        <taxon>Methylobacteriaceae</taxon>
        <taxon>Hohaiivirga</taxon>
    </lineage>
</organism>
<gene>
    <name evidence="2" type="ORF">WJT86_11765</name>
</gene>
<comment type="caution">
    <text evidence="2">The sequence shown here is derived from an EMBL/GenBank/DDBJ whole genome shotgun (WGS) entry which is preliminary data.</text>
</comment>
<dbReference type="Gene3D" id="2.40.128.130">
    <property type="entry name" value="Autotransporter beta-domain"/>
    <property type="match status" value="1"/>
</dbReference>
<dbReference type="RefSeq" id="WP_346337780.1">
    <property type="nucleotide sequence ID" value="NZ_JBBYXI010000005.1"/>
</dbReference>
<dbReference type="InterPro" id="IPR005546">
    <property type="entry name" value="Autotransporte_beta"/>
</dbReference>